<accession>A0A919P1G6</accession>
<protein>
    <submittedName>
        <fullName evidence="2">Uncharacterized protein</fullName>
    </submittedName>
</protein>
<dbReference type="Proteomes" id="UP000632740">
    <property type="component" value="Unassembled WGS sequence"/>
</dbReference>
<feature type="transmembrane region" description="Helical" evidence="1">
    <location>
        <begin position="205"/>
        <end position="224"/>
    </location>
</feature>
<dbReference type="Pfam" id="PF19814">
    <property type="entry name" value="DUF6297"/>
    <property type="match status" value="1"/>
</dbReference>
<reference evidence="2" key="1">
    <citation type="submission" date="2021-01" db="EMBL/GenBank/DDBJ databases">
        <title>Whole genome shotgun sequence of Cellulomonas chitinilytica NBRC 110799.</title>
        <authorList>
            <person name="Komaki H."/>
            <person name="Tamura T."/>
        </authorList>
    </citation>
    <scope>NUCLEOTIDE SEQUENCE</scope>
    <source>
        <strain evidence="2">NBRC 110799</strain>
    </source>
</reference>
<evidence type="ECO:0000256" key="1">
    <source>
        <dbReference type="SAM" id="Phobius"/>
    </source>
</evidence>
<dbReference type="AlphaFoldDB" id="A0A919P1G6"/>
<keyword evidence="3" id="KW-1185">Reference proteome</keyword>
<feature type="transmembrane region" description="Helical" evidence="1">
    <location>
        <begin position="172"/>
        <end position="193"/>
    </location>
</feature>
<keyword evidence="1" id="KW-1133">Transmembrane helix</keyword>
<name>A0A919P1G6_9CELL</name>
<evidence type="ECO:0000313" key="3">
    <source>
        <dbReference type="Proteomes" id="UP000632740"/>
    </source>
</evidence>
<feature type="transmembrane region" description="Helical" evidence="1">
    <location>
        <begin position="473"/>
        <end position="494"/>
    </location>
</feature>
<organism evidence="2 3">
    <name type="scientific">Cellulomonas chitinilytica</name>
    <dbReference type="NCBI Taxonomy" id="398759"/>
    <lineage>
        <taxon>Bacteria</taxon>
        <taxon>Bacillati</taxon>
        <taxon>Actinomycetota</taxon>
        <taxon>Actinomycetes</taxon>
        <taxon>Micrococcales</taxon>
        <taxon>Cellulomonadaceae</taxon>
        <taxon>Cellulomonas</taxon>
    </lineage>
</organism>
<gene>
    <name evidence="2" type="ORF">Cch01nite_08370</name>
</gene>
<feature type="transmembrane region" description="Helical" evidence="1">
    <location>
        <begin position="500"/>
        <end position="519"/>
    </location>
</feature>
<keyword evidence="1" id="KW-0812">Transmembrane</keyword>
<comment type="caution">
    <text evidence="2">The sequence shown here is derived from an EMBL/GenBank/DDBJ whole genome shotgun (WGS) entry which is preliminary data.</text>
</comment>
<keyword evidence="1" id="KW-0472">Membrane</keyword>
<dbReference type="RefSeq" id="WP_239069853.1">
    <property type="nucleotide sequence ID" value="NZ_BONK01000002.1"/>
</dbReference>
<feature type="transmembrane region" description="Helical" evidence="1">
    <location>
        <begin position="145"/>
        <end position="166"/>
    </location>
</feature>
<evidence type="ECO:0000313" key="2">
    <source>
        <dbReference type="EMBL" id="GIG20113.1"/>
    </source>
</evidence>
<feature type="transmembrane region" description="Helical" evidence="1">
    <location>
        <begin position="236"/>
        <end position="253"/>
    </location>
</feature>
<proteinExistence type="predicted"/>
<dbReference type="InterPro" id="IPR046264">
    <property type="entry name" value="DUF6297"/>
</dbReference>
<sequence>MTDGQGDVPVAQEPAVQPFDVGTIPPARSIRKFTAQAGNARGGASLGSLMSDVYYAVISLAIGIGIALGFAQAMRVSLPPAPDVAPPQGLSLAALVVVILVALAGVLLSLAGRLGPVGAGGAEAAWWLSLPVDRRGLLRPAARRLPVVAALVGAVVVTLLDAGLLSDTGDRLLRVGLASAFGAAAIVLVAGVLQSAGVPRRTTALVGDLLLAAAPVSAVVLAALGWDLDALPGPPWALVVGLVVVVVGLVLLVDRRLGRMPERSLRESGSVASQAVGAVVSMDSRELGRALTDGAAPSARRWVSRLRTARGPASALVTADLVVLRRSARHMVQLVVAALVPVLASTVPPLASPAGVLLAVLVSGYVAMSATGEGARRAEMAPVLDRLLPLEAKEVRRLRMVVPAVAMLLWSVVAFAAIGRWAGDVPGWLALGLASTPVWAAGAVRSSYRPAPDWGGALVSTPFGALPTGVGSVLARGPDVVVLGLLPVWIAILLRTVSTPLLFVQVALSVIAVAVASSVRTGSFLERLMDQADQQGASGSTGARR</sequence>
<feature type="transmembrane region" description="Helical" evidence="1">
    <location>
        <begin position="53"/>
        <end position="71"/>
    </location>
</feature>
<feature type="transmembrane region" description="Helical" evidence="1">
    <location>
        <begin position="400"/>
        <end position="419"/>
    </location>
</feature>
<feature type="transmembrane region" description="Helical" evidence="1">
    <location>
        <begin position="91"/>
        <end position="111"/>
    </location>
</feature>
<dbReference type="EMBL" id="BONK01000002">
    <property type="protein sequence ID" value="GIG20113.1"/>
    <property type="molecule type" value="Genomic_DNA"/>
</dbReference>